<dbReference type="AlphaFoldDB" id="A0A9W6QSU9"/>
<organism evidence="2 3">
    <name type="scientific">Actinokineospora globicatena</name>
    <dbReference type="NCBI Taxonomy" id="103729"/>
    <lineage>
        <taxon>Bacteria</taxon>
        <taxon>Bacillati</taxon>
        <taxon>Actinomycetota</taxon>
        <taxon>Actinomycetes</taxon>
        <taxon>Pseudonocardiales</taxon>
        <taxon>Pseudonocardiaceae</taxon>
        <taxon>Actinokineospora</taxon>
    </lineage>
</organism>
<dbReference type="RefSeq" id="WP_285612241.1">
    <property type="nucleotide sequence ID" value="NZ_BSSD01000008.1"/>
</dbReference>
<gene>
    <name evidence="2" type="ORF">Aglo03_48500</name>
</gene>
<evidence type="ECO:0000259" key="1">
    <source>
        <dbReference type="Pfam" id="PF12307"/>
    </source>
</evidence>
<evidence type="ECO:0000313" key="2">
    <source>
        <dbReference type="EMBL" id="GLW94034.1"/>
    </source>
</evidence>
<reference evidence="2" key="1">
    <citation type="submission" date="2023-02" db="EMBL/GenBank/DDBJ databases">
        <title>Actinokineospora globicatena NBRC 15670.</title>
        <authorList>
            <person name="Ichikawa N."/>
            <person name="Sato H."/>
            <person name="Tonouchi N."/>
        </authorList>
    </citation>
    <scope>NUCLEOTIDE SEQUENCE</scope>
    <source>
        <strain evidence="2">NBRC 15670</strain>
    </source>
</reference>
<evidence type="ECO:0000313" key="3">
    <source>
        <dbReference type="Proteomes" id="UP001165042"/>
    </source>
</evidence>
<proteinExistence type="predicted"/>
<keyword evidence="3" id="KW-1185">Reference proteome</keyword>
<dbReference type="Proteomes" id="UP001165042">
    <property type="component" value="Unassembled WGS sequence"/>
</dbReference>
<name>A0A9W6QSU9_9PSEU</name>
<accession>A0A9W6QSU9</accession>
<comment type="caution">
    <text evidence="2">The sequence shown here is derived from an EMBL/GenBank/DDBJ whole genome shotgun (WGS) entry which is preliminary data.</text>
</comment>
<protein>
    <recommendedName>
        <fullName evidence="1">DUF3631 domain-containing protein</fullName>
    </recommendedName>
</protein>
<dbReference type="Pfam" id="PF12307">
    <property type="entry name" value="DUF3631"/>
    <property type="match status" value="1"/>
</dbReference>
<sequence>MPTFAMAALAGIGAIPGTIEDRAVIIRMRRRLADETTAPFRHRRDRPALRDLARQLNEWLRTDLDALESAVPEMPVEDRAADTWEPLVAIADHAGGDWPDHARASVLALCAEHDVDQETSLGVRLLTDCRTAFDGDTAISTATLLHRLKQDPEGPWSTHGPGGLTPAKVADYFREYDIRSSNVRFPDGSQAKGYKRAHFTDAWQRYCPPSVATAQANGSLLQLLQLEGGAA</sequence>
<dbReference type="InterPro" id="IPR022081">
    <property type="entry name" value="DUF3631"/>
</dbReference>
<feature type="domain" description="DUF3631" evidence="1">
    <location>
        <begin position="27"/>
        <end position="206"/>
    </location>
</feature>
<dbReference type="EMBL" id="BSSD01000008">
    <property type="protein sequence ID" value="GLW94034.1"/>
    <property type="molecule type" value="Genomic_DNA"/>
</dbReference>